<accession>A0A6L3ZFL5</accession>
<evidence type="ECO:0000259" key="1">
    <source>
        <dbReference type="Pfam" id="PF13568"/>
    </source>
</evidence>
<proteinExistence type="predicted"/>
<feature type="domain" description="Outer membrane protein beta-barrel" evidence="1">
    <location>
        <begin position="45"/>
        <end position="188"/>
    </location>
</feature>
<dbReference type="AlphaFoldDB" id="A0A6L3ZFL5"/>
<dbReference type="EMBL" id="WBVQ01000002">
    <property type="protein sequence ID" value="KAB2816222.1"/>
    <property type="molecule type" value="Genomic_DNA"/>
</dbReference>
<keyword evidence="3" id="KW-1185">Reference proteome</keyword>
<dbReference type="InterPro" id="IPR025665">
    <property type="entry name" value="Beta-barrel_OMP_2"/>
</dbReference>
<evidence type="ECO:0000313" key="2">
    <source>
        <dbReference type="EMBL" id="KAB2816222.1"/>
    </source>
</evidence>
<protein>
    <submittedName>
        <fullName evidence="2">PorT family protein</fullName>
    </submittedName>
</protein>
<dbReference type="RefSeq" id="WP_151693650.1">
    <property type="nucleotide sequence ID" value="NZ_BMGX01000001.1"/>
</dbReference>
<dbReference type="Proteomes" id="UP000484164">
    <property type="component" value="Unassembled WGS sequence"/>
</dbReference>
<comment type="caution">
    <text evidence="2">The sequence shown here is derived from an EMBL/GenBank/DDBJ whole genome shotgun (WGS) entry which is preliminary data.</text>
</comment>
<dbReference type="OrthoDB" id="959017at2"/>
<dbReference type="Pfam" id="PF13568">
    <property type="entry name" value="OMP_b-brl_2"/>
    <property type="match status" value="1"/>
</dbReference>
<sequence>MKKLLFSLLLPLTVFGQNMSGPEGKFIYDLTYDLLVPSQSVDGLQQEWYSNGHSFSFMGERSFVEGFGFGYGFGFSIHNLHNNLAYVEVDPTSVSMTLLSDSLFNINKQNLSYFDIPLEIRYRGRSTQKGWFFRMSAGVRLGYRLTGSAYHRADDHAIRQYRVFTTSPYRAKVYARVGAGKVTLYAGYDLIPMLQDQNPPPNVPGDFEITKFRMMSVGLSIVL</sequence>
<reference evidence="2 3" key="1">
    <citation type="submission" date="2019-10" db="EMBL/GenBank/DDBJ databases">
        <title>Genome sequence of Phaeocystidibacter marisrubri JCM30614 (type strain).</title>
        <authorList>
            <person name="Bowman J.P."/>
        </authorList>
    </citation>
    <scope>NUCLEOTIDE SEQUENCE [LARGE SCALE GENOMIC DNA]</scope>
    <source>
        <strain evidence="2 3">JCM 30614</strain>
    </source>
</reference>
<name>A0A6L3ZFL5_9FLAO</name>
<evidence type="ECO:0000313" key="3">
    <source>
        <dbReference type="Proteomes" id="UP000484164"/>
    </source>
</evidence>
<gene>
    <name evidence="2" type="ORF">F8C82_11080</name>
</gene>
<organism evidence="2 3">
    <name type="scientific">Phaeocystidibacter marisrubri</name>
    <dbReference type="NCBI Taxonomy" id="1577780"/>
    <lineage>
        <taxon>Bacteria</taxon>
        <taxon>Pseudomonadati</taxon>
        <taxon>Bacteroidota</taxon>
        <taxon>Flavobacteriia</taxon>
        <taxon>Flavobacteriales</taxon>
        <taxon>Phaeocystidibacteraceae</taxon>
        <taxon>Phaeocystidibacter</taxon>
    </lineage>
</organism>